<comment type="caution">
    <text evidence="2">The sequence shown here is derived from an EMBL/GenBank/DDBJ whole genome shotgun (WGS) entry which is preliminary data.</text>
</comment>
<evidence type="ECO:0000313" key="3">
    <source>
        <dbReference type="Proteomes" id="UP000249165"/>
    </source>
</evidence>
<dbReference type="InterPro" id="IPR036250">
    <property type="entry name" value="AcylCo_DH-like_C"/>
</dbReference>
<gene>
    <name evidence="2" type="ORF">ATI53_10746</name>
</gene>
<dbReference type="Proteomes" id="UP000249165">
    <property type="component" value="Unassembled WGS sequence"/>
</dbReference>
<feature type="compositionally biased region" description="Polar residues" evidence="1">
    <location>
        <begin position="1"/>
        <end position="10"/>
    </location>
</feature>
<reference evidence="2 3" key="1">
    <citation type="submission" date="2018-06" db="EMBL/GenBank/DDBJ databases">
        <title>Genomic Encyclopedia of Archaeal and Bacterial Type Strains, Phase II (KMG-II): from individual species to whole genera.</title>
        <authorList>
            <person name="Goeker M."/>
        </authorList>
    </citation>
    <scope>NUCLEOTIDE SEQUENCE [LARGE SCALE GENOMIC DNA]</scope>
    <source>
        <strain evidence="2 3">DSM 22011</strain>
    </source>
</reference>
<evidence type="ECO:0000256" key="1">
    <source>
        <dbReference type="SAM" id="MobiDB-lite"/>
    </source>
</evidence>
<dbReference type="Gene3D" id="1.20.140.10">
    <property type="entry name" value="Butyryl-CoA Dehydrogenase, subunit A, domain 3"/>
    <property type="match status" value="1"/>
</dbReference>
<evidence type="ECO:0000313" key="2">
    <source>
        <dbReference type="EMBL" id="RAK09019.1"/>
    </source>
</evidence>
<organism evidence="2 3">
    <name type="scientific">Salipiger aestuarii</name>
    <dbReference type="NCBI Taxonomy" id="568098"/>
    <lineage>
        <taxon>Bacteria</taxon>
        <taxon>Pseudomonadati</taxon>
        <taxon>Pseudomonadota</taxon>
        <taxon>Alphaproteobacteria</taxon>
        <taxon>Rhodobacterales</taxon>
        <taxon>Roseobacteraceae</taxon>
        <taxon>Salipiger</taxon>
    </lineage>
</organism>
<keyword evidence="3" id="KW-1185">Reference proteome</keyword>
<dbReference type="GO" id="GO:0016627">
    <property type="term" value="F:oxidoreductase activity, acting on the CH-CH group of donors"/>
    <property type="evidence" value="ECO:0007669"/>
    <property type="project" value="InterPro"/>
</dbReference>
<dbReference type="SUPFAM" id="SSF56645">
    <property type="entry name" value="Acyl-CoA dehydrogenase NM domain-like"/>
    <property type="match status" value="1"/>
</dbReference>
<dbReference type="AlphaFoldDB" id="A0A327XST5"/>
<name>A0A327XST5_9RHOB</name>
<accession>A0A327XST5</accession>
<feature type="region of interest" description="Disordered" evidence="1">
    <location>
        <begin position="1"/>
        <end position="43"/>
    </location>
</feature>
<dbReference type="SUPFAM" id="SSF47203">
    <property type="entry name" value="Acyl-CoA dehydrogenase C-terminal domain-like"/>
    <property type="match status" value="1"/>
</dbReference>
<protein>
    <submittedName>
        <fullName evidence="2">Alkylation response protein AidB-like acyl-CoA dehydrogenase</fullName>
    </submittedName>
</protein>
<dbReference type="EMBL" id="QLMG01000074">
    <property type="protein sequence ID" value="RAK09019.1"/>
    <property type="molecule type" value="Genomic_DNA"/>
</dbReference>
<sequence length="360" mass="38192">MSSMRDSSTHPGADADRTAGRFATRARPGLTSAEDAAPGPTRARVRDAAAGIDACAPRALARRLRDTGKIDLSLARLLEGHVNAIHLIDVHGDDHARLRLRADLDAGMLYGVWGADATPPVCVREGQMHGVKCFASGLGVVDRAIVTVGRGETQRLYVVDATDPARHDLAAWNMSGMQASRSGRFDCGGLRGEPLGPLGCYTAEPHFVGGTWRIAAVALGGAVGLLDRCADVLRARDQIGAEAHMLRLAPVALRIVSAWPAILRAAQISTGPEGASHPDRAAVLSVSMRLLSEELGQDCIRAAERSVGLSMFADDDTTGRHARDLACYLRQARRDAFLLQAGSAMLEGAGGMSEWLDDHD</sequence>
<dbReference type="InterPro" id="IPR009100">
    <property type="entry name" value="AcylCoA_DH/oxidase_NM_dom_sf"/>
</dbReference>
<proteinExistence type="predicted"/>